<evidence type="ECO:0000313" key="9">
    <source>
        <dbReference type="Proteomes" id="UP000183567"/>
    </source>
</evidence>
<dbReference type="GO" id="GO:0019185">
    <property type="term" value="C:snRNA-activating protein complex"/>
    <property type="evidence" value="ECO:0007669"/>
    <property type="project" value="TreeGrafter"/>
</dbReference>
<dbReference type="EMBL" id="LVVM01004376">
    <property type="protein sequence ID" value="OJA13064.1"/>
    <property type="molecule type" value="Genomic_DNA"/>
</dbReference>
<evidence type="ECO:0000256" key="5">
    <source>
        <dbReference type="ARBA" id="ARBA00023163"/>
    </source>
</evidence>
<evidence type="ECO:0000313" key="8">
    <source>
        <dbReference type="EMBL" id="OJA13064.1"/>
    </source>
</evidence>
<keyword evidence="6" id="KW-0539">Nucleus</keyword>
<gene>
    <name evidence="8" type="ORF">AZE42_01906</name>
</gene>
<dbReference type="InterPro" id="IPR022042">
    <property type="entry name" value="snRNA-activating_su3"/>
</dbReference>
<dbReference type="PANTHER" id="PTHR13421">
    <property type="entry name" value="SNRNA-ACTIVATING PROTEIN COMPLEX SUBUNIT 3"/>
    <property type="match status" value="1"/>
</dbReference>
<evidence type="ECO:0008006" key="10">
    <source>
        <dbReference type="Google" id="ProtNLM"/>
    </source>
</evidence>
<sequence>MNEMNRGFDSHFGPASQPINVSEFLQEANSAGSSLLSGALTNPAWEQLSHEQRDAVEAEVTASISELKSSIEEVWDSPLLSAHVLRQHESTIASVYDQADVPGTRKRKRKRLEGSESAPGVPQLQDKLDSVNLTCWGLTAESALCIRAAKNTDYNALDKLKKTGAGVLRTPSHKDVGAVCSSAPDSLRSPSPDAPSCPDAIISLTVYNRIPYLPSCLARSSQHAVLSTQTLDDLLRVIPCASSNLPVEKLDAEGDVSGYSIDDQGVEQHSGCLFCIEGLLYGDRRDNTDYAEKLMSHLQKLPEEKRPQIKAAATSTSETTFNALTLRLHQPYWLLHQGNCEHFIVLDQIRHACFVSNFDPLSGYPLMLHLTPTLLDLCRACSKVPAVYSVVGDMRLGESPCLLCAPCWRTMGLPPKNYEGMMVIPLVKH</sequence>
<keyword evidence="9" id="KW-1185">Reference proteome</keyword>
<evidence type="ECO:0000256" key="3">
    <source>
        <dbReference type="ARBA" id="ARBA00023015"/>
    </source>
</evidence>
<dbReference type="GO" id="GO:0042796">
    <property type="term" value="P:snRNA transcription by RNA polymerase III"/>
    <property type="evidence" value="ECO:0007669"/>
    <property type="project" value="TreeGrafter"/>
</dbReference>
<dbReference type="STRING" id="180088.A0A1J8QI36"/>
<dbReference type="GO" id="GO:0042795">
    <property type="term" value="P:snRNA transcription by RNA polymerase II"/>
    <property type="evidence" value="ECO:0007669"/>
    <property type="project" value="TreeGrafter"/>
</dbReference>
<comment type="subcellular location">
    <subcellularLocation>
        <location evidence="1">Nucleus</location>
    </subcellularLocation>
</comment>
<comment type="similarity">
    <text evidence="2">Belongs to the SNAPC3/SRD2 family.</text>
</comment>
<dbReference type="Pfam" id="PF12251">
    <property type="entry name" value="SNAPC3"/>
    <property type="match status" value="1"/>
</dbReference>
<dbReference type="AlphaFoldDB" id="A0A1J8QI36"/>
<organism evidence="8 9">
    <name type="scientific">Rhizopogon vesiculosus</name>
    <dbReference type="NCBI Taxonomy" id="180088"/>
    <lineage>
        <taxon>Eukaryota</taxon>
        <taxon>Fungi</taxon>
        <taxon>Dikarya</taxon>
        <taxon>Basidiomycota</taxon>
        <taxon>Agaricomycotina</taxon>
        <taxon>Agaricomycetes</taxon>
        <taxon>Agaricomycetidae</taxon>
        <taxon>Boletales</taxon>
        <taxon>Suillineae</taxon>
        <taxon>Rhizopogonaceae</taxon>
        <taxon>Rhizopogon</taxon>
    </lineage>
</organism>
<dbReference type="Proteomes" id="UP000183567">
    <property type="component" value="Unassembled WGS sequence"/>
</dbReference>
<evidence type="ECO:0000256" key="7">
    <source>
        <dbReference type="SAM" id="MobiDB-lite"/>
    </source>
</evidence>
<protein>
    <recommendedName>
        <fullName evidence="10">snRNA-activating protein complex subunit 3</fullName>
    </recommendedName>
</protein>
<dbReference type="GO" id="GO:0003681">
    <property type="term" value="F:bent DNA binding"/>
    <property type="evidence" value="ECO:0007669"/>
    <property type="project" value="TreeGrafter"/>
</dbReference>
<accession>A0A1J8QI36</accession>
<comment type="caution">
    <text evidence="8">The sequence shown here is derived from an EMBL/GenBank/DDBJ whole genome shotgun (WGS) entry which is preliminary data.</text>
</comment>
<dbReference type="GO" id="GO:0001046">
    <property type="term" value="F:core promoter sequence-specific DNA binding"/>
    <property type="evidence" value="ECO:0007669"/>
    <property type="project" value="TreeGrafter"/>
</dbReference>
<keyword evidence="3" id="KW-0805">Transcription regulation</keyword>
<dbReference type="OrthoDB" id="3437960at2759"/>
<evidence type="ECO:0000256" key="1">
    <source>
        <dbReference type="ARBA" id="ARBA00004123"/>
    </source>
</evidence>
<dbReference type="GO" id="GO:0000978">
    <property type="term" value="F:RNA polymerase II cis-regulatory region sequence-specific DNA binding"/>
    <property type="evidence" value="ECO:0007669"/>
    <property type="project" value="TreeGrafter"/>
</dbReference>
<reference evidence="8 9" key="1">
    <citation type="submission" date="2016-03" db="EMBL/GenBank/DDBJ databases">
        <title>Comparative genomics of the ectomycorrhizal sister species Rhizopogon vinicolor and Rhizopogon vesiculosus (Basidiomycota: Boletales) reveals a divergence of the mating type B locus.</title>
        <authorList>
            <person name="Mujic A.B."/>
            <person name="Kuo A."/>
            <person name="Tritt A."/>
            <person name="Lipzen A."/>
            <person name="Chen C."/>
            <person name="Johnson J."/>
            <person name="Sharma A."/>
            <person name="Barry K."/>
            <person name="Grigoriev I.V."/>
            <person name="Spatafora J.W."/>
        </authorList>
    </citation>
    <scope>NUCLEOTIDE SEQUENCE [LARGE SCALE GENOMIC DNA]</scope>
    <source>
        <strain evidence="8 9">AM-OR11-056</strain>
    </source>
</reference>
<dbReference type="GO" id="GO:0001006">
    <property type="term" value="F:RNA polymerase III type 3 promoter sequence-specific DNA binding"/>
    <property type="evidence" value="ECO:0007669"/>
    <property type="project" value="TreeGrafter"/>
</dbReference>
<keyword evidence="5" id="KW-0804">Transcription</keyword>
<dbReference type="GO" id="GO:0005634">
    <property type="term" value="C:nucleus"/>
    <property type="evidence" value="ECO:0007669"/>
    <property type="project" value="UniProtKB-SubCell"/>
</dbReference>
<feature type="region of interest" description="Disordered" evidence="7">
    <location>
        <begin position="97"/>
        <end position="123"/>
    </location>
</feature>
<evidence type="ECO:0000256" key="2">
    <source>
        <dbReference type="ARBA" id="ARBA00010410"/>
    </source>
</evidence>
<evidence type="ECO:0000256" key="6">
    <source>
        <dbReference type="ARBA" id="ARBA00023242"/>
    </source>
</evidence>
<proteinExistence type="inferred from homology"/>
<dbReference type="PANTHER" id="PTHR13421:SF16">
    <property type="entry name" value="SNRNA-ACTIVATING PROTEIN COMPLEX SUBUNIT 3"/>
    <property type="match status" value="1"/>
</dbReference>
<keyword evidence="4" id="KW-0238">DNA-binding</keyword>
<evidence type="ECO:0000256" key="4">
    <source>
        <dbReference type="ARBA" id="ARBA00023125"/>
    </source>
</evidence>
<name>A0A1J8QI36_9AGAM</name>